<dbReference type="EMBL" id="FNVS01000017">
    <property type="protein sequence ID" value="SEG15725.1"/>
    <property type="molecule type" value="Genomic_DNA"/>
</dbReference>
<dbReference type="Pfam" id="PF13687">
    <property type="entry name" value="DUF4153"/>
    <property type="match status" value="1"/>
</dbReference>
<evidence type="ECO:0000313" key="3">
    <source>
        <dbReference type="Proteomes" id="UP000236725"/>
    </source>
</evidence>
<feature type="transmembrane region" description="Helical" evidence="1">
    <location>
        <begin position="237"/>
        <end position="255"/>
    </location>
</feature>
<feature type="transmembrane region" description="Helical" evidence="1">
    <location>
        <begin position="73"/>
        <end position="90"/>
    </location>
</feature>
<organism evidence="2 3">
    <name type="scientific">Parabacteroides chinchillae</name>
    <dbReference type="NCBI Taxonomy" id="871327"/>
    <lineage>
        <taxon>Bacteria</taxon>
        <taxon>Pseudomonadati</taxon>
        <taxon>Bacteroidota</taxon>
        <taxon>Bacteroidia</taxon>
        <taxon>Bacteroidales</taxon>
        <taxon>Tannerellaceae</taxon>
        <taxon>Parabacteroides</taxon>
    </lineage>
</organism>
<protein>
    <recommendedName>
        <fullName evidence="4">DUF4153 domain-containing protein</fullName>
    </recommendedName>
</protein>
<dbReference type="InterPro" id="IPR025291">
    <property type="entry name" value="DUF4153"/>
</dbReference>
<feature type="transmembrane region" description="Helical" evidence="1">
    <location>
        <begin position="166"/>
        <end position="186"/>
    </location>
</feature>
<keyword evidence="1" id="KW-0472">Membrane</keyword>
<keyword evidence="3" id="KW-1185">Reference proteome</keyword>
<feature type="transmembrane region" description="Helical" evidence="1">
    <location>
        <begin position="21"/>
        <end position="41"/>
    </location>
</feature>
<feature type="transmembrane region" description="Helical" evidence="1">
    <location>
        <begin position="125"/>
        <end position="146"/>
    </location>
</feature>
<keyword evidence="1" id="KW-1133">Transmembrane helix</keyword>
<keyword evidence="1" id="KW-0812">Transmembrane</keyword>
<evidence type="ECO:0008006" key="4">
    <source>
        <dbReference type="Google" id="ProtNLM"/>
    </source>
</evidence>
<comment type="caution">
    <text evidence="2">The sequence shown here is derived from an EMBL/GenBank/DDBJ whole genome shotgun (WGS) entry which is preliminary data.</text>
</comment>
<evidence type="ECO:0000256" key="1">
    <source>
        <dbReference type="SAM" id="Phobius"/>
    </source>
</evidence>
<feature type="transmembrane region" description="Helical" evidence="1">
    <location>
        <begin position="325"/>
        <end position="344"/>
    </location>
</feature>
<feature type="transmembrane region" description="Helical" evidence="1">
    <location>
        <begin position="300"/>
        <end position="318"/>
    </location>
</feature>
<proteinExistence type="predicted"/>
<sequence length="486" mass="56613">MHMKKRIEIFIARLQEAVKGNPMEVFLSILFFIIGCYHHNYKGQNTEMALLYFPVIFLFTYILNQLTWQKRRWLYYLSALSFLPFLFIDISRHYPTYLVSLIAIQLAYLAGCWKKDNNAFMQIGIHYIGALLSAAVLASIAWLLSLSIYYSISYIFEIWEGHEYDYISYSSCFFYLGIMPLLFLMFNQRKENVNYAGNKTFNVLMNYVLSPALLIYAVILYLYFIKITVLWSLPKGAVAYIVVSFTSATFMLKGCQEFLEKRHYEWFYRHASLAVFPALIMYWVGSLYRINEYGYTEPRVYLVVTGLILTGTAIMFIFKRTAHYLYIACLAVILLSSVTYIPGITASDIERISQSARGNTQSKEKYVYPSYIDLNNNNAIEIKDYKTIQLVGTDMTDGIWTDQAYDTFYVYQGNKNLLFKEQIDTFLLHQMYKIGLTATDTIPDSANSKIFELDLDSIKLVIGRISLTRDSIYHVSYIDPAYYLQR</sequence>
<dbReference type="AlphaFoldDB" id="A0A8G2BY80"/>
<feature type="transmembrane region" description="Helical" evidence="1">
    <location>
        <begin position="207"/>
        <end position="225"/>
    </location>
</feature>
<name>A0A8G2BY80_9BACT</name>
<gene>
    <name evidence="2" type="ORF">SAMN05444001_11744</name>
</gene>
<feature type="transmembrane region" description="Helical" evidence="1">
    <location>
        <begin position="267"/>
        <end position="288"/>
    </location>
</feature>
<dbReference type="Proteomes" id="UP000236725">
    <property type="component" value="Unassembled WGS sequence"/>
</dbReference>
<evidence type="ECO:0000313" key="2">
    <source>
        <dbReference type="EMBL" id="SEG15725.1"/>
    </source>
</evidence>
<reference evidence="2 3" key="1">
    <citation type="submission" date="2016-10" db="EMBL/GenBank/DDBJ databases">
        <authorList>
            <person name="Varghese N."/>
            <person name="Submissions S."/>
        </authorList>
    </citation>
    <scope>NUCLEOTIDE SEQUENCE [LARGE SCALE GENOMIC DNA]</scope>
    <source>
        <strain evidence="2 3">DSM 29073</strain>
    </source>
</reference>
<accession>A0A8G2BY80</accession>
<feature type="transmembrane region" description="Helical" evidence="1">
    <location>
        <begin position="47"/>
        <end position="66"/>
    </location>
</feature>